<feature type="site" description="Important for catalytic activity, responsible for pKa modulation of the active site Glu and correct orientation of both the proton donor and substrate" evidence="11">
    <location>
        <position position="525"/>
    </location>
</feature>
<reference evidence="18 19" key="1">
    <citation type="submission" date="2020-08" db="EMBL/GenBank/DDBJ databases">
        <title>Genomic Encyclopedia of Type Strains, Phase IV (KMG-IV): sequencing the most valuable type-strain genomes for metagenomic binning, comparative biology and taxonomic classification.</title>
        <authorList>
            <person name="Goeker M."/>
        </authorList>
    </citation>
    <scope>NUCLEOTIDE SEQUENCE [LARGE SCALE GENOMIC DNA]</scope>
    <source>
        <strain evidence="18 19">DSM 11805</strain>
    </source>
</reference>
<evidence type="ECO:0000256" key="11">
    <source>
        <dbReference type="PIRSR" id="PIRSR606710-2"/>
    </source>
</evidence>
<feature type="compositionally biased region" description="Pro residues" evidence="12">
    <location>
        <begin position="1573"/>
        <end position="1583"/>
    </location>
</feature>
<feature type="compositionally biased region" description="Acidic residues" evidence="12">
    <location>
        <begin position="1364"/>
        <end position="1385"/>
    </location>
</feature>
<keyword evidence="13" id="KW-0472">Membrane</keyword>
<evidence type="ECO:0000256" key="6">
    <source>
        <dbReference type="ARBA" id="ARBA00022729"/>
    </source>
</evidence>
<keyword evidence="7" id="KW-0378">Hydrolase</keyword>
<keyword evidence="4" id="KW-0134">Cell wall</keyword>
<keyword evidence="13" id="KW-1133">Transmembrane helix</keyword>
<dbReference type="Pfam" id="PF20578">
    <property type="entry name" value="aBig_2"/>
    <property type="match status" value="1"/>
</dbReference>
<keyword evidence="19" id="KW-1185">Reference proteome</keyword>
<evidence type="ECO:0000256" key="3">
    <source>
        <dbReference type="ARBA" id="ARBA00009865"/>
    </source>
</evidence>
<organism evidence="18 19">
    <name type="scientific">Gracilibacillus halotolerans</name>
    <dbReference type="NCBI Taxonomy" id="74386"/>
    <lineage>
        <taxon>Bacteria</taxon>
        <taxon>Bacillati</taxon>
        <taxon>Bacillota</taxon>
        <taxon>Bacilli</taxon>
        <taxon>Bacillales</taxon>
        <taxon>Bacillaceae</taxon>
        <taxon>Gracilibacillus</taxon>
    </lineage>
</organism>
<evidence type="ECO:0000256" key="2">
    <source>
        <dbReference type="ARBA" id="ARBA00004834"/>
    </source>
</evidence>
<evidence type="ECO:0000259" key="17">
    <source>
        <dbReference type="Pfam" id="PF20578"/>
    </source>
</evidence>
<dbReference type="InterPro" id="IPR032291">
    <property type="entry name" value="Abn2_C"/>
</dbReference>
<evidence type="ECO:0000259" key="16">
    <source>
        <dbReference type="Pfam" id="PF16369"/>
    </source>
</evidence>
<feature type="region of interest" description="Disordered" evidence="12">
    <location>
        <begin position="1563"/>
        <end position="1610"/>
    </location>
</feature>
<proteinExistence type="inferred from homology"/>
<keyword evidence="6 14" id="KW-0732">Signal</keyword>
<evidence type="ECO:0000256" key="4">
    <source>
        <dbReference type="ARBA" id="ARBA00022512"/>
    </source>
</evidence>
<keyword evidence="9" id="KW-0326">Glycosidase</keyword>
<dbReference type="Gene3D" id="2.60.120.200">
    <property type="match status" value="3"/>
</dbReference>
<dbReference type="InterPro" id="IPR006710">
    <property type="entry name" value="Glyco_hydro_43"/>
</dbReference>
<name>A0A841RII2_9BACI</name>
<keyword evidence="5" id="KW-0964">Secreted</keyword>
<evidence type="ECO:0000256" key="12">
    <source>
        <dbReference type="SAM" id="MobiDB-lite"/>
    </source>
</evidence>
<dbReference type="Gene3D" id="2.115.10.20">
    <property type="entry name" value="Glycosyl hydrolase domain, family 43"/>
    <property type="match status" value="1"/>
</dbReference>
<dbReference type="EMBL" id="JACHON010000020">
    <property type="protein sequence ID" value="MBB6514020.1"/>
    <property type="molecule type" value="Genomic_DNA"/>
</dbReference>
<dbReference type="GO" id="GO:0004553">
    <property type="term" value="F:hydrolase activity, hydrolyzing O-glycosyl compounds"/>
    <property type="evidence" value="ECO:0007669"/>
    <property type="project" value="InterPro"/>
</dbReference>
<evidence type="ECO:0000313" key="18">
    <source>
        <dbReference type="EMBL" id="MBB6514020.1"/>
    </source>
</evidence>
<dbReference type="RefSeq" id="WP_184250257.1">
    <property type="nucleotide sequence ID" value="NZ_BAAACU010000017.1"/>
</dbReference>
<dbReference type="NCBIfam" id="TIGR01167">
    <property type="entry name" value="LPXTG_anchor"/>
    <property type="match status" value="1"/>
</dbReference>
<evidence type="ECO:0000313" key="19">
    <source>
        <dbReference type="Proteomes" id="UP000572212"/>
    </source>
</evidence>
<evidence type="ECO:0000256" key="13">
    <source>
        <dbReference type="SAM" id="Phobius"/>
    </source>
</evidence>
<evidence type="ECO:0000256" key="10">
    <source>
        <dbReference type="PIRSR" id="PIRSR606710-1"/>
    </source>
</evidence>
<evidence type="ECO:0000259" key="15">
    <source>
        <dbReference type="Pfam" id="PF00746"/>
    </source>
</evidence>
<keyword evidence="8" id="KW-0572">Peptidoglycan-anchor</keyword>
<dbReference type="Proteomes" id="UP000572212">
    <property type="component" value="Unassembled WGS sequence"/>
</dbReference>
<feature type="active site" description="Proton donor" evidence="10">
    <location>
        <position position="591"/>
    </location>
</feature>
<dbReference type="PANTHER" id="PTHR43301">
    <property type="entry name" value="ARABINAN ENDO-1,5-ALPHA-L-ARABINOSIDASE"/>
    <property type="match status" value="1"/>
</dbReference>
<keyword evidence="13" id="KW-0812">Transmembrane</keyword>
<dbReference type="Pfam" id="PF00746">
    <property type="entry name" value="Gram_pos_anchor"/>
    <property type="match status" value="1"/>
</dbReference>
<gene>
    <name evidence="18" type="ORF">GGQ92_002841</name>
</gene>
<comment type="similarity">
    <text evidence="3">Belongs to the glycosyl hydrolase 43 family.</text>
</comment>
<evidence type="ECO:0000256" key="8">
    <source>
        <dbReference type="ARBA" id="ARBA00023088"/>
    </source>
</evidence>
<dbReference type="SUPFAM" id="SSF75005">
    <property type="entry name" value="Arabinanase/levansucrase/invertase"/>
    <property type="match status" value="1"/>
</dbReference>
<comment type="caution">
    <text evidence="18">The sequence shown here is derived from an EMBL/GenBank/DDBJ whole genome shotgun (WGS) entry which is preliminary data.</text>
</comment>
<comment type="subcellular location">
    <subcellularLocation>
        <location evidence="1">Secreted</location>
        <location evidence="1">Cell wall</location>
        <topology evidence="1">Peptidoglycan-anchor</topology>
    </subcellularLocation>
</comment>
<dbReference type="Pfam" id="PF16369">
    <property type="entry name" value="GH43_C"/>
    <property type="match status" value="1"/>
</dbReference>
<feature type="domain" description="Extracellular endo-alpha-(1-&gt;5)-L-arabinanase C-terminal" evidence="16">
    <location>
        <begin position="728"/>
        <end position="831"/>
    </location>
</feature>
<evidence type="ECO:0000256" key="1">
    <source>
        <dbReference type="ARBA" id="ARBA00004168"/>
    </source>
</evidence>
<feature type="compositionally biased region" description="Acidic residues" evidence="12">
    <location>
        <begin position="269"/>
        <end position="313"/>
    </location>
</feature>
<dbReference type="GO" id="GO:0005975">
    <property type="term" value="P:carbohydrate metabolic process"/>
    <property type="evidence" value="ECO:0007669"/>
    <property type="project" value="InterPro"/>
</dbReference>
<evidence type="ECO:0000256" key="9">
    <source>
        <dbReference type="ARBA" id="ARBA00023295"/>
    </source>
</evidence>
<dbReference type="CDD" id="cd18832">
    <property type="entry name" value="GH43_GsAbnA-like"/>
    <property type="match status" value="1"/>
</dbReference>
<evidence type="ECO:0000256" key="14">
    <source>
        <dbReference type="SAM" id="SignalP"/>
    </source>
</evidence>
<feature type="signal peptide" evidence="14">
    <location>
        <begin position="1"/>
        <end position="24"/>
    </location>
</feature>
<dbReference type="InterPro" id="IPR019931">
    <property type="entry name" value="LPXTG_anchor"/>
</dbReference>
<feature type="transmembrane region" description="Helical" evidence="13">
    <location>
        <begin position="1617"/>
        <end position="1636"/>
    </location>
</feature>
<feature type="active site" description="Proton acceptor" evidence="10">
    <location>
        <position position="342"/>
    </location>
</feature>
<dbReference type="PANTHER" id="PTHR43301:SF3">
    <property type="entry name" value="ARABINAN ENDO-1,5-ALPHA-L-ARABINOSIDASE A-RELATED"/>
    <property type="match status" value="1"/>
</dbReference>
<feature type="domain" description="Gram-positive cocci surface proteins LPxTG" evidence="15">
    <location>
        <begin position="1606"/>
        <end position="1641"/>
    </location>
</feature>
<dbReference type="SUPFAM" id="SSF49899">
    <property type="entry name" value="Concanavalin A-like lectins/glucanases"/>
    <property type="match status" value="3"/>
</dbReference>
<sequence length="1647" mass="184369">MKRYVSILLIVLLLFPTTPLSVSANTTEIAEPSITALTPTAYYPLDGDITDSTGNNDAGLPWRREEGDSQWGEAKDYTFEFHQEGRNQSAYFDGTTGIKLANNLLTSDTYSYSLWLKQDGEIGEWTNAIFTGINVRRGGLAPAWEESGGLVYHVSPEEAMKTGISEYDGQIPLEINNEYNPYEWNNFVISVDESNLKVYLNGNLVAEENNIPAIHTDWSENLLGFNPFPDPYYTGYIDEVMFFDGEALTAEQISNYYNEVADDFYPVEDTDEPEETEEPENEDSNEDGTDESENEGSDGEQEEDSSDDQEQDSSNEVIRNDQIPSLPDKPEVPNLSNVSVHDPSIIVADGQFYAFGTHIEAAKSDDLINWETFTNGYTTPGNALYGDLSANLSEAFEWAGEDDSDSKDGFAIWAPEIFFNPDYKWEDGTTGAYLIYYSASSTYIRSVIGFAAAREIEGPYEHVDTLIYSGFTDHEAYDADSNVNKHWENTNIKQLIDDGVIEDVRPGWFNNSGGYNNSTFTNAIDANLFYDEDGKLWMTYGSWSGGIFILEVDKETGRVIYPGQDGTTEDGRLIDRYFGTKISGGYTKSGEGPYVEYNPEDDYYYLYVTYGWLGADGGYHMRQFRSENPDGPYLDSAGNPAVLPSNESNESYGNKLTGNFLFKREPGDPGTGEGYGYVSPGHNSIYTDKETNQQFNVFHTRFPNRGEVHELRVHQMFTNQDGWRIMAPLRYAGETLDDSITNDEIVGSYKYINHGKNNSTDIIESELIDFNEDGTISGSVSGTWERDGYYATITINDETYDGVFVEMWDELSQMWLMTFTALSDQGISVWGIQHPMKAASDEEIIHMVADDVNLPTSIFANLDLPTNASKGTTINWSSSNPDIISTTGVVTRPTAGESEVVVTLTAEFSLNDATLTKSFDVTVIPQQEPELRAHYRFDGDLSDDTGQFDDATLIGDRPSKIGEGNLIFEEGRFGEALYLDGSSGALLPDDLLIEDHFSIGFWFNPEELQTYTPSLFAMRDDDNWFTVNPKGWNNEILVWSKINEPQEAYFDGITGKTAQIGEWQHVVVTNEYGRFRIYLNGERVATANNFNQVVNGEALTMTLGVNPFDTAFKGYFDDLVIYQAYTLSNQDVKELYQGNIPEVKEQAEDEIITGYYSFDEDLSDMTGNNPNPTVTGNRINNTGGNIEFKQSGIGQSIYLDGESGVHLGTGIISGHEYSVSFWLKPEELLDFTTSFFGAQSERSWTSFLPGGSHEGGVTKLWSGEEWYDANLDFMIELNEWSHITYTVDNGILRIYVNGELAFSGEDFPNIFEDGTAEFSLGVNYWDTPYKGYIDELIIYDAHVLSAEDVANYYNETLPLVDQPTDSDETPPEQDETSPEQEEKEEIVIEDIDTDLKETSKSTGEKVYVVNTPAKAFVFKAEVLEQLNETDEIEVTDNHVRVRIPVKALLRDGQSQVRLEMDNVTESLRTSIDSKEEKLLSELIRFSLKDENGNDVDFEDSYIDLYFTIDLDQVTNEDNLRVIYFNDDGDQLTDHAAEILEVTGNGEVIVRVKHFSTYGIVEVLDDPDNGGSPNPGPKPDPEPNPDNTGPNDNDNQVIDDGASGEDEQTLPNTATNTYNLILVGLLFVLSAGGLILFRRKKKLTILNN</sequence>
<evidence type="ECO:0000256" key="7">
    <source>
        <dbReference type="ARBA" id="ARBA00022801"/>
    </source>
</evidence>
<feature type="chain" id="PRO_5032347181" evidence="14">
    <location>
        <begin position="25"/>
        <end position="1647"/>
    </location>
</feature>
<dbReference type="Gene3D" id="2.40.128.10">
    <property type="match status" value="1"/>
</dbReference>
<accession>A0A841RII2</accession>
<dbReference type="InterPro" id="IPR023296">
    <property type="entry name" value="Glyco_hydro_beta-prop_sf"/>
</dbReference>
<dbReference type="InterPro" id="IPR050727">
    <property type="entry name" value="GH43_arabinanases"/>
</dbReference>
<protein>
    <submittedName>
        <fullName evidence="18">LPXTG-motif cell wall-anchored protein</fullName>
    </submittedName>
</protein>
<dbReference type="Pfam" id="PF13385">
    <property type="entry name" value="Laminin_G_3"/>
    <property type="match status" value="3"/>
</dbReference>
<dbReference type="InterPro" id="IPR046780">
    <property type="entry name" value="aBig_2"/>
</dbReference>
<comment type="pathway">
    <text evidence="2">Glycan metabolism; L-arabinan degradation.</text>
</comment>
<evidence type="ECO:0000256" key="5">
    <source>
        <dbReference type="ARBA" id="ARBA00022525"/>
    </source>
</evidence>
<dbReference type="Pfam" id="PF04616">
    <property type="entry name" value="Glyco_hydro_43"/>
    <property type="match status" value="1"/>
</dbReference>
<feature type="compositionally biased region" description="Low complexity" evidence="12">
    <location>
        <begin position="1584"/>
        <end position="1594"/>
    </location>
</feature>
<feature type="domain" description="Atrophied bacterial Ig" evidence="17">
    <location>
        <begin position="852"/>
        <end position="925"/>
    </location>
</feature>
<dbReference type="InterPro" id="IPR013320">
    <property type="entry name" value="ConA-like_dom_sf"/>
</dbReference>
<feature type="region of interest" description="Disordered" evidence="12">
    <location>
        <begin position="269"/>
        <end position="337"/>
    </location>
</feature>
<feature type="region of interest" description="Disordered" evidence="12">
    <location>
        <begin position="1359"/>
        <end position="1385"/>
    </location>
</feature>